<dbReference type="Proteomes" id="UP000274922">
    <property type="component" value="Unassembled WGS sequence"/>
</dbReference>
<evidence type="ECO:0000256" key="1">
    <source>
        <dbReference type="SAM" id="SignalP"/>
    </source>
</evidence>
<accession>A0A4V1ITX4</accession>
<organism evidence="2 3">
    <name type="scientific">Caulochytrium protostelioides</name>
    <dbReference type="NCBI Taxonomy" id="1555241"/>
    <lineage>
        <taxon>Eukaryota</taxon>
        <taxon>Fungi</taxon>
        <taxon>Fungi incertae sedis</taxon>
        <taxon>Chytridiomycota</taxon>
        <taxon>Chytridiomycota incertae sedis</taxon>
        <taxon>Chytridiomycetes</taxon>
        <taxon>Caulochytriales</taxon>
        <taxon>Caulochytriaceae</taxon>
        <taxon>Caulochytrium</taxon>
    </lineage>
</organism>
<protein>
    <submittedName>
        <fullName evidence="2">Uncharacterized protein</fullName>
    </submittedName>
</protein>
<reference evidence="3" key="1">
    <citation type="journal article" date="2018" name="Nat. Microbiol.">
        <title>Leveraging single-cell genomics to expand the fungal tree of life.</title>
        <authorList>
            <person name="Ahrendt S.R."/>
            <person name="Quandt C.A."/>
            <person name="Ciobanu D."/>
            <person name="Clum A."/>
            <person name="Salamov A."/>
            <person name="Andreopoulos B."/>
            <person name="Cheng J.F."/>
            <person name="Woyke T."/>
            <person name="Pelin A."/>
            <person name="Henrissat B."/>
            <person name="Reynolds N.K."/>
            <person name="Benny G.L."/>
            <person name="Smith M.E."/>
            <person name="James T.Y."/>
            <person name="Grigoriev I.V."/>
        </authorList>
    </citation>
    <scope>NUCLEOTIDE SEQUENCE [LARGE SCALE GENOMIC DNA]</scope>
    <source>
        <strain evidence="3">ATCC 52028</strain>
    </source>
</reference>
<dbReference type="AlphaFoldDB" id="A0A4V1ITX4"/>
<feature type="chain" id="PRO_5020714293" evidence="1">
    <location>
        <begin position="29"/>
        <end position="146"/>
    </location>
</feature>
<sequence length="146" mass="14744">MVSATTRQQRRAAAAAAAVALMPALIGASPLPQTNATTVAAAATTTAAATTSIAATTTVAAPVATSTAAWDANVRFATAEQHAAVLSCNALYPVNMVGLNQKCVIRSNAGNLWCTSSKAGTVGNTQYFYDADCLWTAADGAKCSVM</sequence>
<feature type="signal peptide" evidence="1">
    <location>
        <begin position="1"/>
        <end position="28"/>
    </location>
</feature>
<gene>
    <name evidence="2" type="ORF">CXG81DRAFT_28613</name>
</gene>
<dbReference type="EMBL" id="ML014401">
    <property type="protein sequence ID" value="RKO98567.1"/>
    <property type="molecule type" value="Genomic_DNA"/>
</dbReference>
<evidence type="ECO:0000313" key="2">
    <source>
        <dbReference type="EMBL" id="RKO98567.1"/>
    </source>
</evidence>
<proteinExistence type="predicted"/>
<evidence type="ECO:0000313" key="3">
    <source>
        <dbReference type="Proteomes" id="UP000274922"/>
    </source>
</evidence>
<keyword evidence="3" id="KW-1185">Reference proteome</keyword>
<name>A0A4V1ITX4_9FUNG</name>
<keyword evidence="1" id="KW-0732">Signal</keyword>